<sequence>MVEITFRRLKTPEELRQAEEVQQAAWGMRTEHPVPASILRSIQDNGGFALGAFVDFHLVGFTLAFLAWDGQELYQWSHLNAVLPEYRNHRVGLRLKIAQREEVLHQGLAKIRWTFDPLVSRNAHLNVHRLGALPDQYLPHYYGTLDSDVNAGLATDRVRVTWNLNDPEVVRRLQDPGPLAPETVARVEASQVLLKTEPGEAGLRVPRAVEEPGAGFRSGILEIPFDLEALREHQPDCLRPWRQASREAFRACFDLGARVDDFAVVSREHERRAYYLLSPGPATPPVATDAPPA</sequence>
<feature type="domain" description="N-acetyltransferase" evidence="2">
    <location>
        <begin position="4"/>
        <end position="156"/>
    </location>
</feature>
<dbReference type="EMBL" id="AUZY01012903">
    <property type="protein sequence ID" value="EQD27285.1"/>
    <property type="molecule type" value="Genomic_DNA"/>
</dbReference>
<name>T0ZBQ1_9ZZZZ</name>
<comment type="caution">
    <text evidence="3">The sequence shown here is derived from an EMBL/GenBank/DDBJ whole genome shotgun (WGS) entry which is preliminary data.</text>
</comment>
<organism evidence="3">
    <name type="scientific">mine drainage metagenome</name>
    <dbReference type="NCBI Taxonomy" id="410659"/>
    <lineage>
        <taxon>unclassified sequences</taxon>
        <taxon>metagenomes</taxon>
        <taxon>ecological metagenomes</taxon>
    </lineage>
</organism>
<dbReference type="PANTHER" id="PTHR41700">
    <property type="entry name" value="GCN5-RELATED N-ACETYLTRANSFERASE"/>
    <property type="match status" value="1"/>
</dbReference>
<dbReference type="PROSITE" id="PS51186">
    <property type="entry name" value="GNAT"/>
    <property type="match status" value="1"/>
</dbReference>
<dbReference type="AlphaFoldDB" id="T0ZBQ1"/>
<dbReference type="SUPFAM" id="SSF55729">
    <property type="entry name" value="Acyl-CoA N-acyltransferases (Nat)"/>
    <property type="match status" value="1"/>
</dbReference>
<protein>
    <submittedName>
        <fullName evidence="3">GCN5-related N-acetyltransferase</fullName>
    </submittedName>
</protein>
<dbReference type="InterPro" id="IPR038764">
    <property type="entry name" value="GNAT_N_AcTrfase_prd"/>
</dbReference>
<reference evidence="3" key="1">
    <citation type="submission" date="2013-08" db="EMBL/GenBank/DDBJ databases">
        <authorList>
            <person name="Mendez C."/>
            <person name="Richter M."/>
            <person name="Ferrer M."/>
            <person name="Sanchez J."/>
        </authorList>
    </citation>
    <scope>NUCLEOTIDE SEQUENCE</scope>
</reference>
<dbReference type="PANTHER" id="PTHR41700:SF1">
    <property type="entry name" value="N-ACETYLTRANSFERASE DOMAIN-CONTAINING PROTEIN"/>
    <property type="match status" value="1"/>
</dbReference>
<gene>
    <name evidence="3" type="ORF">B1B_19211</name>
</gene>
<keyword evidence="3" id="KW-0808">Transferase</keyword>
<evidence type="ECO:0000313" key="3">
    <source>
        <dbReference type="EMBL" id="EQD27285.1"/>
    </source>
</evidence>
<dbReference type="Gene3D" id="3.40.630.30">
    <property type="match status" value="1"/>
</dbReference>
<reference evidence="3" key="2">
    <citation type="journal article" date="2014" name="ISME J.">
        <title>Microbial stratification in low pH oxic and suboxic macroscopic growths along an acid mine drainage.</title>
        <authorList>
            <person name="Mendez-Garcia C."/>
            <person name="Mesa V."/>
            <person name="Sprenger R.R."/>
            <person name="Richter M."/>
            <person name="Diez M.S."/>
            <person name="Solano J."/>
            <person name="Bargiela R."/>
            <person name="Golyshina O.V."/>
            <person name="Manteca A."/>
            <person name="Ramos J.L."/>
            <person name="Gallego J.R."/>
            <person name="Llorente I."/>
            <person name="Martins Dos Santos V.A."/>
            <person name="Jensen O.N."/>
            <person name="Pelaez A.I."/>
            <person name="Sanchez J."/>
            <person name="Ferrer M."/>
        </authorList>
    </citation>
    <scope>NUCLEOTIDE SEQUENCE</scope>
</reference>
<evidence type="ECO:0000256" key="1">
    <source>
        <dbReference type="SAM" id="Phobius"/>
    </source>
</evidence>
<dbReference type="GO" id="GO:0016747">
    <property type="term" value="F:acyltransferase activity, transferring groups other than amino-acyl groups"/>
    <property type="evidence" value="ECO:0007669"/>
    <property type="project" value="InterPro"/>
</dbReference>
<dbReference type="InterPro" id="IPR000182">
    <property type="entry name" value="GNAT_dom"/>
</dbReference>
<dbReference type="InterPro" id="IPR016181">
    <property type="entry name" value="Acyl_CoA_acyltransferase"/>
</dbReference>
<proteinExistence type="predicted"/>
<accession>T0ZBQ1</accession>
<keyword evidence="1" id="KW-0472">Membrane</keyword>
<keyword evidence="1" id="KW-1133">Transmembrane helix</keyword>
<evidence type="ECO:0000259" key="2">
    <source>
        <dbReference type="PROSITE" id="PS51186"/>
    </source>
</evidence>
<feature type="transmembrane region" description="Helical" evidence="1">
    <location>
        <begin position="48"/>
        <end position="68"/>
    </location>
</feature>
<keyword evidence="1" id="KW-0812">Transmembrane</keyword>